<reference evidence="9" key="1">
    <citation type="submission" date="2014-11" db="EMBL/GenBank/DDBJ databases">
        <authorList>
            <person name="Otto D Thomas"/>
            <person name="Naeem Raeece"/>
        </authorList>
    </citation>
    <scope>NUCLEOTIDE SEQUENCE</scope>
</reference>
<evidence type="ECO:0000256" key="4">
    <source>
        <dbReference type="ARBA" id="ARBA00022801"/>
    </source>
</evidence>
<name>A0A0G4G3C8_9ALVE</name>
<dbReference type="PROSITE" id="PS00139">
    <property type="entry name" value="THIOL_PROTEASE_CYS"/>
    <property type="match status" value="1"/>
</dbReference>
<comment type="similarity">
    <text evidence="1">Belongs to the peptidase C1 family.</text>
</comment>
<dbReference type="PROSITE" id="PS00639">
    <property type="entry name" value="THIOL_PROTEASE_HIS"/>
    <property type="match status" value="1"/>
</dbReference>
<proteinExistence type="inferred from homology"/>
<dbReference type="PRINTS" id="PR00705">
    <property type="entry name" value="PAPAIN"/>
</dbReference>
<accession>A0A0G4G3C8</accession>
<keyword evidence="7" id="KW-1015">Disulfide bond</keyword>
<dbReference type="InterPro" id="IPR025660">
    <property type="entry name" value="Pept_his_AS"/>
</dbReference>
<protein>
    <recommendedName>
        <fullName evidence="8">Peptidase C1A papain C-terminal domain-containing protein</fullName>
    </recommendedName>
</protein>
<dbReference type="Pfam" id="PF00112">
    <property type="entry name" value="Peptidase_C1"/>
    <property type="match status" value="1"/>
</dbReference>
<dbReference type="PANTHER" id="PTHR12411">
    <property type="entry name" value="CYSTEINE PROTEASE FAMILY C1-RELATED"/>
    <property type="match status" value="1"/>
</dbReference>
<dbReference type="SMART" id="SM00645">
    <property type="entry name" value="Pept_C1"/>
    <property type="match status" value="1"/>
</dbReference>
<dbReference type="FunFam" id="3.90.70.10:FF:000031">
    <property type="entry name" value="Cathepsin B"/>
    <property type="match status" value="1"/>
</dbReference>
<dbReference type="PhylomeDB" id="A0A0G4G3C8"/>
<keyword evidence="4" id="KW-0378">Hydrolase</keyword>
<dbReference type="CDD" id="cd02620">
    <property type="entry name" value="Peptidase_C1A_CathepsinB"/>
    <property type="match status" value="1"/>
</dbReference>
<keyword evidence="5" id="KW-0788">Thiol protease</keyword>
<evidence type="ECO:0000259" key="8">
    <source>
        <dbReference type="SMART" id="SM00645"/>
    </source>
</evidence>
<keyword evidence="3" id="KW-0732">Signal</keyword>
<evidence type="ECO:0000256" key="3">
    <source>
        <dbReference type="ARBA" id="ARBA00022729"/>
    </source>
</evidence>
<feature type="domain" description="Peptidase C1A papain C-terminal" evidence="8">
    <location>
        <begin position="149"/>
        <end position="403"/>
    </location>
</feature>
<dbReference type="AlphaFoldDB" id="A0A0G4G3C8"/>
<dbReference type="PROSITE" id="PS00640">
    <property type="entry name" value="THIOL_PROTEASE_ASN"/>
    <property type="match status" value="1"/>
</dbReference>
<dbReference type="InterPro" id="IPR000668">
    <property type="entry name" value="Peptidase_C1A_C"/>
</dbReference>
<dbReference type="InterPro" id="IPR038765">
    <property type="entry name" value="Papain-like_cys_pep_sf"/>
</dbReference>
<dbReference type="GO" id="GO:0006508">
    <property type="term" value="P:proteolysis"/>
    <property type="evidence" value="ECO:0007669"/>
    <property type="project" value="UniProtKB-KW"/>
</dbReference>
<evidence type="ECO:0000256" key="2">
    <source>
        <dbReference type="ARBA" id="ARBA00022670"/>
    </source>
</evidence>
<dbReference type="InterPro" id="IPR000169">
    <property type="entry name" value="Pept_cys_AS"/>
</dbReference>
<gene>
    <name evidence="9" type="ORF">Cvel_4122</name>
</gene>
<keyword evidence="2" id="KW-0645">Protease</keyword>
<dbReference type="EMBL" id="CDMZ01000849">
    <property type="protein sequence ID" value="CEM22645.1"/>
    <property type="molecule type" value="Genomic_DNA"/>
</dbReference>
<keyword evidence="6" id="KW-0865">Zymogen</keyword>
<dbReference type="SUPFAM" id="SSF54001">
    <property type="entry name" value="Cysteine proteinases"/>
    <property type="match status" value="1"/>
</dbReference>
<dbReference type="VEuPathDB" id="CryptoDB:Cvel_4122"/>
<sequence>MLSKVFVACTAVAASNALTAEHDKCFSEQYKKHGYNLPADELAGFYKNYRRAMNKTVQEKSLLGASLDNYAMETACQDVFQESRPAILSSTVETVNSRNVGWEAERSPRFDQWSIQAAKSLMGTVVGEGAYRLPLKEEESSELLMASDLPKNFDAREKWPECPMIGHIRDQAECGSCWAFASTEALNDRMCIASKGKFTTLLSVQDTTSCCNGLSCFSFGCNGGQPSLAWRWFVEKGVVTGGDYDDAGKGETCWPYELPMCSHHSESELPPCGETRPTPSCRSSCSEEEFGSEFKADKRRATKAYSIGSVSEIKKELVNNGPVTAAFTVYEDFLTYKGGVYHHTSGGALGGHAVKIIGYGTDEKTGYDYWLIANSWNESWGAKGLFKIKIGDCGIDSQISAGRVEISETSPVEAFEL</sequence>
<evidence type="ECO:0000313" key="9">
    <source>
        <dbReference type="EMBL" id="CEM22645.1"/>
    </source>
</evidence>
<dbReference type="InterPro" id="IPR013128">
    <property type="entry name" value="Peptidase_C1A"/>
</dbReference>
<evidence type="ECO:0000256" key="6">
    <source>
        <dbReference type="ARBA" id="ARBA00023145"/>
    </source>
</evidence>
<dbReference type="GO" id="GO:0008234">
    <property type="term" value="F:cysteine-type peptidase activity"/>
    <property type="evidence" value="ECO:0007669"/>
    <property type="project" value="UniProtKB-KW"/>
</dbReference>
<evidence type="ECO:0000256" key="5">
    <source>
        <dbReference type="ARBA" id="ARBA00022807"/>
    </source>
</evidence>
<dbReference type="InterPro" id="IPR025661">
    <property type="entry name" value="Pept_asp_AS"/>
</dbReference>
<organism evidence="9">
    <name type="scientific">Chromera velia CCMP2878</name>
    <dbReference type="NCBI Taxonomy" id="1169474"/>
    <lineage>
        <taxon>Eukaryota</taxon>
        <taxon>Sar</taxon>
        <taxon>Alveolata</taxon>
        <taxon>Colpodellida</taxon>
        <taxon>Chromeraceae</taxon>
        <taxon>Chromera</taxon>
    </lineage>
</organism>
<evidence type="ECO:0000256" key="1">
    <source>
        <dbReference type="ARBA" id="ARBA00008455"/>
    </source>
</evidence>
<dbReference type="Gene3D" id="3.90.70.10">
    <property type="entry name" value="Cysteine proteinases"/>
    <property type="match status" value="1"/>
</dbReference>
<evidence type="ECO:0000256" key="7">
    <source>
        <dbReference type="ARBA" id="ARBA00023157"/>
    </source>
</evidence>